<comment type="caution">
    <text evidence="1">The sequence shown here is derived from an EMBL/GenBank/DDBJ whole genome shotgun (WGS) entry which is preliminary data.</text>
</comment>
<accession>A0A817SJR3</accession>
<dbReference type="Proteomes" id="UP000663872">
    <property type="component" value="Unassembled WGS sequence"/>
</dbReference>
<organism evidence="1 2">
    <name type="scientific">Rotaria socialis</name>
    <dbReference type="NCBI Taxonomy" id="392032"/>
    <lineage>
        <taxon>Eukaryota</taxon>
        <taxon>Metazoa</taxon>
        <taxon>Spiralia</taxon>
        <taxon>Gnathifera</taxon>
        <taxon>Rotifera</taxon>
        <taxon>Eurotatoria</taxon>
        <taxon>Bdelloidea</taxon>
        <taxon>Philodinida</taxon>
        <taxon>Philodinidae</taxon>
        <taxon>Rotaria</taxon>
    </lineage>
</organism>
<evidence type="ECO:0000313" key="1">
    <source>
        <dbReference type="EMBL" id="CAF3294142.1"/>
    </source>
</evidence>
<dbReference type="AlphaFoldDB" id="A0A817SJR3"/>
<gene>
    <name evidence="1" type="ORF">GRG538_LOCUS9</name>
</gene>
<name>A0A817SJR3_9BILA</name>
<proteinExistence type="predicted"/>
<reference evidence="1" key="1">
    <citation type="submission" date="2021-02" db="EMBL/GenBank/DDBJ databases">
        <authorList>
            <person name="Nowell W R."/>
        </authorList>
    </citation>
    <scope>NUCLEOTIDE SEQUENCE</scope>
</reference>
<protein>
    <submittedName>
        <fullName evidence="1">Uncharacterized protein</fullName>
    </submittedName>
</protein>
<dbReference type="EMBL" id="CAJNYT010000001">
    <property type="protein sequence ID" value="CAF3294142.1"/>
    <property type="molecule type" value="Genomic_DNA"/>
</dbReference>
<sequence length="291" mass="34222">MSLQYLPLLPNEIMECIAEKLSGIELFNFTVGNTEQLTISNHHLIQLLHSKSILPLKNEINLLINMYKSPYIIIDNSISVSMSSLRWNNFVYGAFQLNVIKKSLKYYSTNLFFLYSRLWSFTPFYYEASYPTVDLFQYTNLIEWRPLSLEENGLFKVLGTNQSAPSIVSNFNQFLENFVSKYDYDLWKDLIDWNLFIVAGGSIVSSLLVDHQKENTSDIDLFFLKEETHLFKKAVNQLENRLQDRYFVRRRTKWPNKLIQFDLFRKYTISDILNGKTFIPTAIIQVIHPTM</sequence>
<evidence type="ECO:0000313" key="2">
    <source>
        <dbReference type="Proteomes" id="UP000663872"/>
    </source>
</evidence>